<dbReference type="Proteomes" id="UP000005239">
    <property type="component" value="Unassembled WGS sequence"/>
</dbReference>
<gene>
    <name evidence="1" type="primary">WBGene00283343</name>
</gene>
<sequence>MGYEESGRRKTASLWRVQRCREQLAPPPWVRLGWEGKITFEFRDADGGQTNFSAMQGTSWSLFKQVAPLSSALYALVVFIEYTTLV</sequence>
<evidence type="ECO:0000313" key="2">
    <source>
        <dbReference type="Proteomes" id="UP000005239"/>
    </source>
</evidence>
<proteinExistence type="predicted"/>
<accession>A0A2A6CBQ2</accession>
<keyword evidence="2" id="KW-1185">Reference proteome</keyword>
<dbReference type="EnsemblMetazoa" id="PPA44974.1">
    <property type="protein sequence ID" value="PPA44974.1"/>
    <property type="gene ID" value="WBGene00283343"/>
</dbReference>
<accession>A0A8R1UZZ3</accession>
<reference evidence="1" key="2">
    <citation type="submission" date="2022-06" db="UniProtKB">
        <authorList>
            <consortium name="EnsemblMetazoa"/>
        </authorList>
    </citation>
    <scope>IDENTIFICATION</scope>
    <source>
        <strain evidence="1">PS312</strain>
    </source>
</reference>
<dbReference type="AlphaFoldDB" id="A0A2A6CBQ2"/>
<name>A0A2A6CBQ2_PRIPA</name>
<protein>
    <submittedName>
        <fullName evidence="1">Uncharacterized protein</fullName>
    </submittedName>
</protein>
<reference evidence="2" key="1">
    <citation type="journal article" date="2008" name="Nat. Genet.">
        <title>The Pristionchus pacificus genome provides a unique perspective on nematode lifestyle and parasitism.</title>
        <authorList>
            <person name="Dieterich C."/>
            <person name="Clifton S.W."/>
            <person name="Schuster L.N."/>
            <person name="Chinwalla A."/>
            <person name="Delehaunty K."/>
            <person name="Dinkelacker I."/>
            <person name="Fulton L."/>
            <person name="Fulton R."/>
            <person name="Godfrey J."/>
            <person name="Minx P."/>
            <person name="Mitreva M."/>
            <person name="Roeseler W."/>
            <person name="Tian H."/>
            <person name="Witte H."/>
            <person name="Yang S.P."/>
            <person name="Wilson R.K."/>
            <person name="Sommer R.J."/>
        </authorList>
    </citation>
    <scope>NUCLEOTIDE SEQUENCE [LARGE SCALE GENOMIC DNA]</scope>
    <source>
        <strain evidence="2">PS312</strain>
    </source>
</reference>
<organism evidence="1 2">
    <name type="scientific">Pristionchus pacificus</name>
    <name type="common">Parasitic nematode worm</name>
    <dbReference type="NCBI Taxonomy" id="54126"/>
    <lineage>
        <taxon>Eukaryota</taxon>
        <taxon>Metazoa</taxon>
        <taxon>Ecdysozoa</taxon>
        <taxon>Nematoda</taxon>
        <taxon>Chromadorea</taxon>
        <taxon>Rhabditida</taxon>
        <taxon>Rhabditina</taxon>
        <taxon>Diplogasteromorpha</taxon>
        <taxon>Diplogasteroidea</taxon>
        <taxon>Neodiplogasteridae</taxon>
        <taxon>Pristionchus</taxon>
    </lineage>
</organism>
<evidence type="ECO:0000313" key="1">
    <source>
        <dbReference type="EnsemblMetazoa" id="PPA44974.1"/>
    </source>
</evidence>